<sequence>MTSVDAASVGGGTVAAADGPGVDPVSDQLAQARARALSSPLRLRILRFCLHEGRTNREIAAEFALNPGTSLHHVRTLLDTGFLIAGEGRRGRRGAREIPYRATGRSWDTPVPDVGPILLRAFVDEVEGVPPADLAIARLGLKLNPASEQELHRRLDALLTEFKDRGPDADGRPVGVMVAIHPERRRPTQS</sequence>
<protein>
    <submittedName>
        <fullName evidence="3">Winged helix-turn-helix transcriptional regulator</fullName>
    </submittedName>
</protein>
<dbReference type="CDD" id="cd00090">
    <property type="entry name" value="HTH_ARSR"/>
    <property type="match status" value="1"/>
</dbReference>
<evidence type="ECO:0000313" key="4">
    <source>
        <dbReference type="Proteomes" id="UP000663801"/>
    </source>
</evidence>
<dbReference type="Proteomes" id="UP000663801">
    <property type="component" value="Unassembled WGS sequence"/>
</dbReference>
<organism evidence="3 4">
    <name type="scientific">Nakamurella flavida</name>
    <dbReference type="NCBI Taxonomy" id="363630"/>
    <lineage>
        <taxon>Bacteria</taxon>
        <taxon>Bacillati</taxon>
        <taxon>Actinomycetota</taxon>
        <taxon>Actinomycetes</taxon>
        <taxon>Nakamurellales</taxon>
        <taxon>Nakamurellaceae</taxon>
        <taxon>Nakamurella</taxon>
    </lineage>
</organism>
<evidence type="ECO:0000313" key="3">
    <source>
        <dbReference type="EMBL" id="MBM9478290.1"/>
    </source>
</evidence>
<accession>A0A939C422</accession>
<keyword evidence="4" id="KW-1185">Reference proteome</keyword>
<dbReference type="SMART" id="SM00418">
    <property type="entry name" value="HTH_ARSR"/>
    <property type="match status" value="1"/>
</dbReference>
<comment type="caution">
    <text evidence="3">The sequence shown here is derived from an EMBL/GenBank/DDBJ whole genome shotgun (WGS) entry which is preliminary data.</text>
</comment>
<feature type="region of interest" description="Disordered" evidence="1">
    <location>
        <begin position="1"/>
        <end position="22"/>
    </location>
</feature>
<dbReference type="SUPFAM" id="SSF46785">
    <property type="entry name" value="Winged helix' DNA-binding domain"/>
    <property type="match status" value="1"/>
</dbReference>
<dbReference type="InterPro" id="IPR011991">
    <property type="entry name" value="ArsR-like_HTH"/>
</dbReference>
<name>A0A939C422_9ACTN</name>
<dbReference type="GO" id="GO:0003700">
    <property type="term" value="F:DNA-binding transcription factor activity"/>
    <property type="evidence" value="ECO:0007669"/>
    <property type="project" value="InterPro"/>
</dbReference>
<feature type="domain" description="HTH arsR-type" evidence="2">
    <location>
        <begin position="32"/>
        <end position="120"/>
    </location>
</feature>
<dbReference type="AlphaFoldDB" id="A0A939C422"/>
<dbReference type="InterPro" id="IPR036390">
    <property type="entry name" value="WH_DNA-bd_sf"/>
</dbReference>
<dbReference type="Gene3D" id="1.10.10.10">
    <property type="entry name" value="Winged helix-like DNA-binding domain superfamily/Winged helix DNA-binding domain"/>
    <property type="match status" value="1"/>
</dbReference>
<dbReference type="InterPro" id="IPR036388">
    <property type="entry name" value="WH-like_DNA-bd_sf"/>
</dbReference>
<dbReference type="EMBL" id="JAERWL010000016">
    <property type="protein sequence ID" value="MBM9478290.1"/>
    <property type="molecule type" value="Genomic_DNA"/>
</dbReference>
<proteinExistence type="predicted"/>
<reference evidence="3" key="1">
    <citation type="submission" date="2021-01" db="EMBL/GenBank/DDBJ databases">
        <title>KCTC 19127 draft genome.</title>
        <authorList>
            <person name="An D."/>
        </authorList>
    </citation>
    <scope>NUCLEOTIDE SEQUENCE</scope>
    <source>
        <strain evidence="3">KCTC 19127</strain>
    </source>
</reference>
<dbReference type="RefSeq" id="WP_205258405.1">
    <property type="nucleotide sequence ID" value="NZ_BAAAPV010000006.1"/>
</dbReference>
<evidence type="ECO:0000259" key="2">
    <source>
        <dbReference type="SMART" id="SM00418"/>
    </source>
</evidence>
<gene>
    <name evidence="3" type="ORF">JL107_17720</name>
</gene>
<dbReference type="InterPro" id="IPR001845">
    <property type="entry name" value="HTH_ArsR_DNA-bd_dom"/>
</dbReference>
<evidence type="ECO:0000256" key="1">
    <source>
        <dbReference type="SAM" id="MobiDB-lite"/>
    </source>
</evidence>